<dbReference type="EMBL" id="WBMW01005650">
    <property type="protein sequence ID" value="NXC49804.1"/>
    <property type="molecule type" value="Genomic_DNA"/>
</dbReference>
<comment type="caution">
    <text evidence="5">The sequence shown here is derived from an EMBL/GenBank/DDBJ whole genome shotgun (WGS) entry which is preliminary data.</text>
</comment>
<dbReference type="PANTHER" id="PTHR43313:SF3">
    <property type="entry name" value="17-BETA-HYDROXYSTEROID DEHYDROGENASE TYPE 2"/>
    <property type="match status" value="1"/>
</dbReference>
<dbReference type="PRINTS" id="PR00081">
    <property type="entry name" value="GDHRDH"/>
</dbReference>
<dbReference type="AlphaFoldDB" id="A0A851P9E7"/>
<dbReference type="GO" id="GO:0004303">
    <property type="term" value="F:estradiol 17-beta-dehydrogenase [NAD(P)+] activity"/>
    <property type="evidence" value="ECO:0007669"/>
    <property type="project" value="TreeGrafter"/>
</dbReference>
<evidence type="ECO:0000256" key="1">
    <source>
        <dbReference type="ARBA" id="ARBA00006484"/>
    </source>
</evidence>
<name>A0A851P9E7_9GALL</name>
<keyword evidence="4" id="KW-1133">Transmembrane helix</keyword>
<feature type="non-terminal residue" evidence="5">
    <location>
        <position position="384"/>
    </location>
</feature>
<feature type="non-terminal residue" evidence="5">
    <location>
        <position position="1"/>
    </location>
</feature>
<reference evidence="5" key="1">
    <citation type="submission" date="2019-09" db="EMBL/GenBank/DDBJ databases">
        <title>Bird 10,000 Genomes (B10K) Project - Family phase.</title>
        <authorList>
            <person name="Zhang G."/>
        </authorList>
    </citation>
    <scope>NUCLEOTIDE SEQUENCE</scope>
    <source>
        <strain evidence="5">B10K-DU-001-08</strain>
        <tissue evidence="5">Muscle</tissue>
    </source>
</reference>
<feature type="transmembrane region" description="Helical" evidence="4">
    <location>
        <begin position="37"/>
        <end position="65"/>
    </location>
</feature>
<comment type="similarity">
    <text evidence="1 3">Belongs to the short-chain dehydrogenases/reductases (SDR) family.</text>
</comment>
<dbReference type="PRINTS" id="PR00080">
    <property type="entry name" value="SDRFAMILY"/>
</dbReference>
<proteinExistence type="inferred from homology"/>
<keyword evidence="4" id="KW-0472">Membrane</keyword>
<dbReference type="PANTHER" id="PTHR43313">
    <property type="entry name" value="SHORT-CHAIN DEHYDROGENASE/REDUCTASE FAMILY 9C"/>
    <property type="match status" value="1"/>
</dbReference>
<dbReference type="InterPro" id="IPR020904">
    <property type="entry name" value="Sc_DH/Rdtase_CS"/>
</dbReference>
<gene>
    <name evidence="5" type="primary">Hsd17b2</name>
    <name evidence="5" type="ORF">PENPIL_R04646</name>
</gene>
<keyword evidence="4" id="KW-0812">Transmembrane</keyword>
<keyword evidence="6" id="KW-1185">Reference proteome</keyword>
<accession>A0A851P9E7</accession>
<dbReference type="Pfam" id="PF00106">
    <property type="entry name" value="adh_short"/>
    <property type="match status" value="1"/>
</dbReference>
<evidence type="ECO:0000256" key="4">
    <source>
        <dbReference type="SAM" id="Phobius"/>
    </source>
</evidence>
<protein>
    <submittedName>
        <fullName evidence="5">DHB2 dehydrogenase</fullName>
    </submittedName>
</protein>
<dbReference type="SUPFAM" id="SSF51735">
    <property type="entry name" value="NAD(P)-binding Rossmann-fold domains"/>
    <property type="match status" value="1"/>
</dbReference>
<dbReference type="Gene3D" id="3.40.50.720">
    <property type="entry name" value="NAD(P)-binding Rossmann-like Domain"/>
    <property type="match status" value="1"/>
</dbReference>
<dbReference type="GO" id="GO:0047035">
    <property type="term" value="F:testosterone dehydrogenase (NAD+) activity"/>
    <property type="evidence" value="ECO:0007669"/>
    <property type="project" value="TreeGrafter"/>
</dbReference>
<dbReference type="GO" id="GO:0008202">
    <property type="term" value="P:steroid metabolic process"/>
    <property type="evidence" value="ECO:0007669"/>
    <property type="project" value="TreeGrafter"/>
</dbReference>
<dbReference type="PROSITE" id="PS00061">
    <property type="entry name" value="ADH_SHORT"/>
    <property type="match status" value="1"/>
</dbReference>
<keyword evidence="2" id="KW-0560">Oxidoreductase</keyword>
<feature type="transmembrane region" description="Helical" evidence="4">
    <location>
        <begin position="6"/>
        <end position="25"/>
    </location>
</feature>
<dbReference type="CDD" id="cd09805">
    <property type="entry name" value="type2_17beta_HSD-like_SDR_c"/>
    <property type="match status" value="1"/>
</dbReference>
<evidence type="ECO:0000313" key="5">
    <source>
        <dbReference type="EMBL" id="NXC49804.1"/>
    </source>
</evidence>
<sequence>MDALTSSPWAWLWGAITVLFGLCVAKRSCRASPPLWSVLPAVLGLLCVAVLGTCWGLLALCSAWLCCCTLLGTQPLPVGDKAVLITGSDTGIGHALAKYLDNLGFIVFAGVLDKDGPGAEELRRTCSQRLSLVQLDITNPTQVKEAYLQVSEKVQDTGLWAVVNNAGILGFPADGELLPMSTYRQCMEVNFFGAVEVSKTFLPLLRKSRGRLVNMSSMTGGIPLPRYAAYGASKAALSMFSGVMRQELSKWGIKVAAIHPSGFRTGIQGTSELWLKQEKELVEHLSVDVRQDYGRDYLLGLKSYLLHIPAYCNADLSPVLSSILHALLAKRPHGLYTPGKGAYVLLCIFCYFPLWFYDFLVSRSLGPESVPRALRASKDENEDL</sequence>
<dbReference type="Proteomes" id="UP000613066">
    <property type="component" value="Unassembled WGS sequence"/>
</dbReference>
<dbReference type="InterPro" id="IPR036291">
    <property type="entry name" value="NAD(P)-bd_dom_sf"/>
</dbReference>
<organism evidence="5 6">
    <name type="scientific">Penelope pileata</name>
    <dbReference type="NCBI Taxonomy" id="1118817"/>
    <lineage>
        <taxon>Eukaryota</taxon>
        <taxon>Metazoa</taxon>
        <taxon>Chordata</taxon>
        <taxon>Craniata</taxon>
        <taxon>Vertebrata</taxon>
        <taxon>Euteleostomi</taxon>
        <taxon>Archelosauria</taxon>
        <taxon>Archosauria</taxon>
        <taxon>Dinosauria</taxon>
        <taxon>Saurischia</taxon>
        <taxon>Theropoda</taxon>
        <taxon>Coelurosauria</taxon>
        <taxon>Aves</taxon>
        <taxon>Neognathae</taxon>
        <taxon>Galloanserae</taxon>
        <taxon>Galliformes</taxon>
        <taxon>Cracidae</taxon>
        <taxon>Penelope</taxon>
    </lineage>
</organism>
<evidence type="ECO:0000313" key="6">
    <source>
        <dbReference type="Proteomes" id="UP000613066"/>
    </source>
</evidence>
<evidence type="ECO:0000256" key="2">
    <source>
        <dbReference type="ARBA" id="ARBA00023002"/>
    </source>
</evidence>
<dbReference type="InterPro" id="IPR002347">
    <property type="entry name" value="SDR_fam"/>
</dbReference>
<dbReference type="OrthoDB" id="9876299at2759"/>
<evidence type="ECO:0000256" key="3">
    <source>
        <dbReference type="RuleBase" id="RU000363"/>
    </source>
</evidence>